<dbReference type="PANTHER" id="PTHR16011:SF0">
    <property type="entry name" value="INTRAFLAGELLAR TRANSPORT PROTEIN 57 HOMOLOG"/>
    <property type="match status" value="1"/>
</dbReference>
<evidence type="ECO:0000256" key="2">
    <source>
        <dbReference type="ARBA" id="ARBA00009415"/>
    </source>
</evidence>
<accession>A0A564Z5L7</accession>
<keyword evidence="3" id="KW-0969">Cilium</keyword>
<comment type="similarity">
    <text evidence="2">Belongs to the IFT57 family.</text>
</comment>
<dbReference type="GO" id="GO:1905515">
    <property type="term" value="P:non-motile cilium assembly"/>
    <property type="evidence" value="ECO:0007669"/>
    <property type="project" value="TreeGrafter"/>
</dbReference>
<evidence type="ECO:0000313" key="7">
    <source>
        <dbReference type="Proteomes" id="UP000321570"/>
    </source>
</evidence>
<dbReference type="GO" id="GO:0030992">
    <property type="term" value="C:intraciliary transport particle B"/>
    <property type="evidence" value="ECO:0007669"/>
    <property type="project" value="TreeGrafter"/>
</dbReference>
<dbReference type="AlphaFoldDB" id="A0A564Z5L7"/>
<comment type="subcellular location">
    <subcellularLocation>
        <location evidence="1">Cell projection</location>
        <location evidence="1">Cilium</location>
    </subcellularLocation>
</comment>
<evidence type="ECO:0000256" key="3">
    <source>
        <dbReference type="ARBA" id="ARBA00023069"/>
    </source>
</evidence>
<reference evidence="6 7" key="1">
    <citation type="submission" date="2019-07" db="EMBL/GenBank/DDBJ databases">
        <authorList>
            <person name="Jastrzebski P J."/>
            <person name="Paukszto L."/>
            <person name="Jastrzebski P J."/>
        </authorList>
    </citation>
    <scope>NUCLEOTIDE SEQUENCE [LARGE SCALE GENOMIC DNA]</scope>
    <source>
        <strain evidence="6 7">WMS-il1</strain>
    </source>
</reference>
<dbReference type="GO" id="GO:0005815">
    <property type="term" value="C:microtubule organizing center"/>
    <property type="evidence" value="ECO:0007669"/>
    <property type="project" value="TreeGrafter"/>
</dbReference>
<dbReference type="InterPro" id="IPR019530">
    <property type="entry name" value="Intra-flagellar_transport_57"/>
</dbReference>
<dbReference type="GO" id="GO:0042073">
    <property type="term" value="P:intraciliary transport"/>
    <property type="evidence" value="ECO:0007669"/>
    <property type="project" value="TreeGrafter"/>
</dbReference>
<dbReference type="Proteomes" id="UP000321570">
    <property type="component" value="Unassembled WGS sequence"/>
</dbReference>
<feature type="non-terminal residue" evidence="6">
    <location>
        <position position="250"/>
    </location>
</feature>
<dbReference type="PANTHER" id="PTHR16011">
    <property type="entry name" value="IFT57/HIPPI"/>
    <property type="match status" value="1"/>
</dbReference>
<evidence type="ECO:0000313" key="6">
    <source>
        <dbReference type="EMBL" id="VUZ54609.1"/>
    </source>
</evidence>
<dbReference type="GO" id="GO:0005929">
    <property type="term" value="C:cilium"/>
    <property type="evidence" value="ECO:0007669"/>
    <property type="project" value="UniProtKB-SubCell"/>
</dbReference>
<sequence>MEKTRAEGDENVELTHIIDTSQSPFLPFELMESLLEKLKLLNYEQSFCRQRRIKEISKTYFALPTNPVEQFNMFTNLATWLIRQSDCSILNPQESNDPNAIVANILEALKSVVGHCPEFPASKLRTGSGELCIRVLDLLADSALKFKRIRHTPPQVNEKDDESSEGGGSLVEWSGGKARMCGTAPETGFISEMDAKTGLTKPQALKRSVHRDEASLGIEPHYIVPHVPFSGLLIGSSRTYSTIHDTPLSD</sequence>
<protein>
    <submittedName>
        <fullName evidence="6">Uncharacterized protein</fullName>
    </submittedName>
</protein>
<dbReference type="Pfam" id="PF10498">
    <property type="entry name" value="IFT57"/>
    <property type="match status" value="1"/>
</dbReference>
<dbReference type="GO" id="GO:0005794">
    <property type="term" value="C:Golgi apparatus"/>
    <property type="evidence" value="ECO:0007669"/>
    <property type="project" value="TreeGrafter"/>
</dbReference>
<gene>
    <name evidence="6" type="ORF">WMSIL1_LOCUS12665</name>
</gene>
<keyword evidence="7" id="KW-1185">Reference proteome</keyword>
<evidence type="ECO:0000256" key="5">
    <source>
        <dbReference type="SAM" id="MobiDB-lite"/>
    </source>
</evidence>
<proteinExistence type="inferred from homology"/>
<evidence type="ECO:0000256" key="1">
    <source>
        <dbReference type="ARBA" id="ARBA00004138"/>
    </source>
</evidence>
<keyword evidence="4" id="KW-0966">Cell projection</keyword>
<organism evidence="6 7">
    <name type="scientific">Hymenolepis diminuta</name>
    <name type="common">Rat tapeworm</name>
    <dbReference type="NCBI Taxonomy" id="6216"/>
    <lineage>
        <taxon>Eukaryota</taxon>
        <taxon>Metazoa</taxon>
        <taxon>Spiralia</taxon>
        <taxon>Lophotrochozoa</taxon>
        <taxon>Platyhelminthes</taxon>
        <taxon>Cestoda</taxon>
        <taxon>Eucestoda</taxon>
        <taxon>Cyclophyllidea</taxon>
        <taxon>Hymenolepididae</taxon>
        <taxon>Hymenolepis</taxon>
    </lineage>
</organism>
<feature type="region of interest" description="Disordered" evidence="5">
    <location>
        <begin position="154"/>
        <end position="176"/>
    </location>
</feature>
<evidence type="ECO:0000256" key="4">
    <source>
        <dbReference type="ARBA" id="ARBA00023273"/>
    </source>
</evidence>
<name>A0A564Z5L7_HYMDI</name>
<dbReference type="EMBL" id="CABIJS010000666">
    <property type="protein sequence ID" value="VUZ54609.1"/>
    <property type="molecule type" value="Genomic_DNA"/>
</dbReference>